<protein>
    <submittedName>
        <fullName evidence="1">Sulfotransferase</fullName>
    </submittedName>
</protein>
<sequence>MTQLDSTRKAGSVGTAEELRRAACEATGLDDFGGDDHLEGLSVLIDSFEREADLTPHGVRIARAMIHSALTGRLRSEAAFKKHPEHVDVAIERPIFICGLTRTGSTALQRLLGADPAHQGLEMWLAENPQPRPTREEQAHNADFQRCDAFYRARQAKEADLMKVHFMGAEEAEECWRLLQQTLLSISYESVAYVPSYSRWLAAQDWTATYARYKKNLQLIGLNDRDRRWVLKSPSHVFAIDELMKNFPDALIVRTFRDPQTSMASTFSLVEQGKHDMSRAFDREAIGRTQLDLWSRGNAGFNRARARYNPDQFVDMDYRDFVADPIGTVENLYAAFGLPFTEAARTAIEEAHQASLADHRRPSHQYRLEDFGVTAEEVEEKFSATN</sequence>
<dbReference type="Proteomes" id="UP001500665">
    <property type="component" value="Unassembled WGS sequence"/>
</dbReference>
<evidence type="ECO:0000313" key="2">
    <source>
        <dbReference type="Proteomes" id="UP001500665"/>
    </source>
</evidence>
<comment type="caution">
    <text evidence="1">The sequence shown here is derived from an EMBL/GenBank/DDBJ whole genome shotgun (WGS) entry which is preliminary data.</text>
</comment>
<accession>A0ABP4BXW6</accession>
<dbReference type="EMBL" id="BAAAHH010000018">
    <property type="protein sequence ID" value="GAA0956635.1"/>
    <property type="molecule type" value="Genomic_DNA"/>
</dbReference>
<dbReference type="InterPro" id="IPR052736">
    <property type="entry name" value="Stf3_sulfotransferase"/>
</dbReference>
<dbReference type="InterPro" id="IPR027417">
    <property type="entry name" value="P-loop_NTPase"/>
</dbReference>
<dbReference type="SUPFAM" id="SSF52540">
    <property type="entry name" value="P-loop containing nucleoside triphosphate hydrolases"/>
    <property type="match status" value="1"/>
</dbReference>
<reference evidence="2" key="1">
    <citation type="journal article" date="2019" name="Int. J. Syst. Evol. Microbiol.">
        <title>The Global Catalogue of Microorganisms (GCM) 10K type strain sequencing project: providing services to taxonomists for standard genome sequencing and annotation.</title>
        <authorList>
            <consortium name="The Broad Institute Genomics Platform"/>
            <consortium name="The Broad Institute Genome Sequencing Center for Infectious Disease"/>
            <person name="Wu L."/>
            <person name="Ma J."/>
        </authorList>
    </citation>
    <scope>NUCLEOTIDE SEQUENCE [LARGE SCALE GENOMIC DNA]</scope>
    <source>
        <strain evidence="2">JCM 10696</strain>
    </source>
</reference>
<keyword evidence="2" id="KW-1185">Reference proteome</keyword>
<evidence type="ECO:0000313" key="1">
    <source>
        <dbReference type="EMBL" id="GAA0956635.1"/>
    </source>
</evidence>
<dbReference type="PANTHER" id="PTHR36451:SF1">
    <property type="entry name" value="OMEGA-HYDROXY-BETA-DIHYDROMENAQUINONE-9 SULFOTRANSFERASE STF3"/>
    <property type="match status" value="1"/>
</dbReference>
<dbReference type="Gene3D" id="3.40.50.300">
    <property type="entry name" value="P-loop containing nucleotide triphosphate hydrolases"/>
    <property type="match status" value="1"/>
</dbReference>
<name>A0ABP4BXW6_9ACTN</name>
<proteinExistence type="predicted"/>
<dbReference type="PANTHER" id="PTHR36451">
    <property type="entry name" value="PAPS-DEPENDENT SULFOTRANSFERASE STF3"/>
    <property type="match status" value="1"/>
</dbReference>
<gene>
    <name evidence="1" type="ORF">GCM10009550_42830</name>
</gene>
<dbReference type="RefSeq" id="WP_344242666.1">
    <property type="nucleotide sequence ID" value="NZ_BAAAHH010000018.1"/>
</dbReference>
<dbReference type="Pfam" id="PF13469">
    <property type="entry name" value="Sulfotransfer_3"/>
    <property type="match status" value="1"/>
</dbReference>
<organism evidence="1 2">
    <name type="scientific">Actinocorallia libanotica</name>
    <dbReference type="NCBI Taxonomy" id="46162"/>
    <lineage>
        <taxon>Bacteria</taxon>
        <taxon>Bacillati</taxon>
        <taxon>Actinomycetota</taxon>
        <taxon>Actinomycetes</taxon>
        <taxon>Streptosporangiales</taxon>
        <taxon>Thermomonosporaceae</taxon>
        <taxon>Actinocorallia</taxon>
    </lineage>
</organism>